<sequence length="504" mass="52610">MSLSPTRPFLRPGAAAGRLSMYRLTVLLLLALTAWSFLLSLAGALYYSPADLAALLAVTVSVTLVSSRVMGLLLRTRPHTESSVITALILFFLFWPSTAAQDLTAAAVAAAAATVSKYLLAWRRRHIFNPAALGAFTAVLVGLPGPAWWVAAPLMLVAVLPAAALLLWRTRLAGTAAVFAATALAGSALQFQLNGTGFAAGLWTALASFPVVFLAGFMLTEPLTLPPRRSQRLVTAGLVGVLFCLPLQLGPVHMSPELALLIGNAVAFGFGQRGAVTLRLAENRTLTPTARELVFEPARPVRFSPGQYMELSLPHAPVDGRGSRRTFSISTGPGGRIGFGLRVQDPPSTFKAALLRLAPGATVTGTAVGGDFTPPKSRKPLLLIASGIGITPFIGWLRSGALSGRDVVLVYSVASAEEAAYAAELRAAAADGGLRVLIFCREEVPGFVRAADRLPDGPGLRTLVPDVGARAAYASGSPRAVAAARRAVRAAGGGRTVTDAFTGY</sequence>
<feature type="transmembrane region" description="Helical" evidence="9">
    <location>
        <begin position="21"/>
        <end position="46"/>
    </location>
</feature>
<feature type="transmembrane region" description="Helical" evidence="9">
    <location>
        <begin position="232"/>
        <end position="252"/>
    </location>
</feature>
<gene>
    <name evidence="11" type="primary">hmp_1</name>
    <name evidence="11" type="ORF">BN1051_01936</name>
</gene>
<proteinExistence type="predicted"/>
<name>A0A078MUT5_9MICC</name>
<evidence type="ECO:0000256" key="6">
    <source>
        <dbReference type="ARBA" id="ARBA00023002"/>
    </source>
</evidence>
<evidence type="ECO:0000259" key="10">
    <source>
        <dbReference type="PROSITE" id="PS51384"/>
    </source>
</evidence>
<feature type="transmembrane region" description="Helical" evidence="9">
    <location>
        <begin position="127"/>
        <end position="143"/>
    </location>
</feature>
<dbReference type="SUPFAM" id="SSF63380">
    <property type="entry name" value="Riboflavin synthase domain-like"/>
    <property type="match status" value="1"/>
</dbReference>
<keyword evidence="2" id="KW-0285">Flavoprotein</keyword>
<feature type="transmembrane region" description="Helical" evidence="9">
    <location>
        <begin position="103"/>
        <end position="120"/>
    </location>
</feature>
<keyword evidence="7" id="KW-0408">Iron</keyword>
<evidence type="ECO:0000256" key="3">
    <source>
        <dbReference type="ARBA" id="ARBA00022714"/>
    </source>
</evidence>
<dbReference type="InterPro" id="IPR017938">
    <property type="entry name" value="Riboflavin_synthase-like_b-brl"/>
</dbReference>
<dbReference type="EMBL" id="LN483071">
    <property type="protein sequence ID" value="CEA08581.1"/>
    <property type="molecule type" value="Genomic_DNA"/>
</dbReference>
<keyword evidence="9" id="KW-0472">Membrane</keyword>
<feature type="transmembrane region" description="Helical" evidence="9">
    <location>
        <begin position="149"/>
        <end position="168"/>
    </location>
</feature>
<evidence type="ECO:0000256" key="1">
    <source>
        <dbReference type="ARBA" id="ARBA00001974"/>
    </source>
</evidence>
<dbReference type="SUPFAM" id="SSF52343">
    <property type="entry name" value="Ferredoxin reductase-like, C-terminal NADP-linked domain"/>
    <property type="match status" value="1"/>
</dbReference>
<evidence type="ECO:0000256" key="2">
    <source>
        <dbReference type="ARBA" id="ARBA00022630"/>
    </source>
</evidence>
<comment type="cofactor">
    <cofactor evidence="1">
        <name>FAD</name>
        <dbReference type="ChEBI" id="CHEBI:57692"/>
    </cofactor>
</comment>
<dbReference type="Gene3D" id="2.40.30.10">
    <property type="entry name" value="Translation factors"/>
    <property type="match status" value="1"/>
</dbReference>
<evidence type="ECO:0000313" key="11">
    <source>
        <dbReference type="EMBL" id="CEA08581.1"/>
    </source>
</evidence>
<evidence type="ECO:0000256" key="9">
    <source>
        <dbReference type="SAM" id="Phobius"/>
    </source>
</evidence>
<dbReference type="PANTHER" id="PTHR47354:SF6">
    <property type="entry name" value="NADH OXIDOREDUCTASE HCR"/>
    <property type="match status" value="1"/>
</dbReference>
<accession>A0A078MUT5</accession>
<dbReference type="GO" id="GO:0016491">
    <property type="term" value="F:oxidoreductase activity"/>
    <property type="evidence" value="ECO:0007669"/>
    <property type="project" value="UniProtKB-KW"/>
</dbReference>
<feature type="transmembrane region" description="Helical" evidence="9">
    <location>
        <begin position="175"/>
        <end position="193"/>
    </location>
</feature>
<keyword evidence="3" id="KW-0001">2Fe-2S</keyword>
<dbReference type="GO" id="GO:0046872">
    <property type="term" value="F:metal ion binding"/>
    <property type="evidence" value="ECO:0007669"/>
    <property type="project" value="UniProtKB-KW"/>
</dbReference>
<evidence type="ECO:0000256" key="7">
    <source>
        <dbReference type="ARBA" id="ARBA00023004"/>
    </source>
</evidence>
<keyword evidence="4" id="KW-0479">Metal-binding</keyword>
<dbReference type="GO" id="GO:0051537">
    <property type="term" value="F:2 iron, 2 sulfur cluster binding"/>
    <property type="evidence" value="ECO:0007669"/>
    <property type="project" value="UniProtKB-KW"/>
</dbReference>
<feature type="transmembrane region" description="Helical" evidence="9">
    <location>
        <begin position="199"/>
        <end position="220"/>
    </location>
</feature>
<organism evidence="11">
    <name type="scientific">Arthrobacter saudimassiliensis</name>
    <dbReference type="NCBI Taxonomy" id="1461584"/>
    <lineage>
        <taxon>Bacteria</taxon>
        <taxon>Bacillati</taxon>
        <taxon>Actinomycetota</taxon>
        <taxon>Actinomycetes</taxon>
        <taxon>Micrococcales</taxon>
        <taxon>Micrococcaceae</taxon>
        <taxon>Arthrobacter</taxon>
    </lineage>
</organism>
<keyword evidence="9" id="KW-0812">Transmembrane</keyword>
<protein>
    <submittedName>
        <fullName evidence="11">Flavohemoprotein</fullName>
    </submittedName>
</protein>
<keyword evidence="9" id="KW-1133">Transmembrane helix</keyword>
<feature type="transmembrane region" description="Helical" evidence="9">
    <location>
        <begin position="52"/>
        <end position="74"/>
    </location>
</feature>
<dbReference type="PANTHER" id="PTHR47354">
    <property type="entry name" value="NADH OXIDOREDUCTASE HCR"/>
    <property type="match status" value="1"/>
</dbReference>
<evidence type="ECO:0000256" key="8">
    <source>
        <dbReference type="ARBA" id="ARBA00023014"/>
    </source>
</evidence>
<evidence type="ECO:0000256" key="4">
    <source>
        <dbReference type="ARBA" id="ARBA00022723"/>
    </source>
</evidence>
<keyword evidence="5" id="KW-0274">FAD</keyword>
<dbReference type="AlphaFoldDB" id="A0A078MUT5"/>
<dbReference type="CDD" id="cd00322">
    <property type="entry name" value="FNR_like"/>
    <property type="match status" value="1"/>
</dbReference>
<reference evidence="11" key="1">
    <citation type="submission" date="2014-07" db="EMBL/GenBank/DDBJ databases">
        <authorList>
            <person name="Urmite Genomes Urmite Genomes"/>
        </authorList>
    </citation>
    <scope>NUCLEOTIDE SEQUENCE</scope>
    <source>
        <strain evidence="11">11W110_air</strain>
    </source>
</reference>
<dbReference type="PATRIC" id="fig|1461584.3.peg.1912"/>
<dbReference type="InterPro" id="IPR050415">
    <property type="entry name" value="MRET"/>
</dbReference>
<dbReference type="InterPro" id="IPR017927">
    <property type="entry name" value="FAD-bd_FR_type"/>
</dbReference>
<dbReference type="PROSITE" id="PS51384">
    <property type="entry name" value="FAD_FR"/>
    <property type="match status" value="1"/>
</dbReference>
<feature type="transmembrane region" description="Helical" evidence="9">
    <location>
        <begin position="81"/>
        <end position="97"/>
    </location>
</feature>
<evidence type="ECO:0000256" key="5">
    <source>
        <dbReference type="ARBA" id="ARBA00022827"/>
    </source>
</evidence>
<keyword evidence="8" id="KW-0411">Iron-sulfur</keyword>
<dbReference type="InterPro" id="IPR039261">
    <property type="entry name" value="FNR_nucleotide-bd"/>
</dbReference>
<feature type="domain" description="FAD-binding FR-type" evidence="10">
    <location>
        <begin position="273"/>
        <end position="375"/>
    </location>
</feature>
<keyword evidence="6" id="KW-0560">Oxidoreductase</keyword>
<dbReference type="Gene3D" id="3.40.50.80">
    <property type="entry name" value="Nucleotide-binding domain of ferredoxin-NADP reductase (FNR) module"/>
    <property type="match status" value="1"/>
</dbReference>